<dbReference type="GO" id="GO:0000723">
    <property type="term" value="P:telomere maintenance"/>
    <property type="evidence" value="ECO:0007669"/>
    <property type="project" value="EnsemblFungi"/>
</dbReference>
<dbReference type="GO" id="GO:0003682">
    <property type="term" value="F:chromatin binding"/>
    <property type="evidence" value="ECO:0007669"/>
    <property type="project" value="TreeGrafter"/>
</dbReference>
<dbReference type="RefSeq" id="XP_020073941.1">
    <property type="nucleotide sequence ID" value="XM_020221942.1"/>
</dbReference>
<accession>A0A1E4RC94</accession>
<evidence type="ECO:0000313" key="8">
    <source>
        <dbReference type="Proteomes" id="UP000095085"/>
    </source>
</evidence>
<reference evidence="8" key="1">
    <citation type="submission" date="2016-05" db="EMBL/GenBank/DDBJ databases">
        <title>Comparative genomics of biotechnologically important yeasts.</title>
        <authorList>
            <consortium name="DOE Joint Genome Institute"/>
            <person name="Riley R."/>
            <person name="Haridas S."/>
            <person name="Wolfe K.H."/>
            <person name="Lopes M.R."/>
            <person name="Hittinger C.T."/>
            <person name="Goker M."/>
            <person name="Salamov A."/>
            <person name="Wisecaver J."/>
            <person name="Long T.M."/>
            <person name="Aerts A.L."/>
            <person name="Barry K."/>
            <person name="Choi C."/>
            <person name="Clum A."/>
            <person name="Coughlan A.Y."/>
            <person name="Deshpande S."/>
            <person name="Douglass A.P."/>
            <person name="Hanson S.J."/>
            <person name="Klenk H.-P."/>
            <person name="Labutti K."/>
            <person name="Lapidus A."/>
            <person name="Lindquist E."/>
            <person name="Lipzen A."/>
            <person name="Meier-Kolthoff J.P."/>
            <person name="Ohm R.A."/>
            <person name="Otillar R.P."/>
            <person name="Pangilinan J."/>
            <person name="Peng Y."/>
            <person name="Rokas A."/>
            <person name="Rosa C.A."/>
            <person name="Scheuner C."/>
            <person name="Sibirny A.A."/>
            <person name="Slot J.C."/>
            <person name="Stielow J.B."/>
            <person name="Sun H."/>
            <person name="Kurtzman C.P."/>
            <person name="Blackwell M."/>
            <person name="Grigoriev I.V."/>
            <person name="Jeffries T.W."/>
        </authorList>
    </citation>
    <scope>NUCLEOTIDE SEQUENCE [LARGE SCALE GENOMIC DNA]</scope>
    <source>
        <strain evidence="8">NRRL Y-1933</strain>
    </source>
</reference>
<dbReference type="InterPro" id="IPR036322">
    <property type="entry name" value="WD40_repeat_dom_sf"/>
</dbReference>
<dbReference type="AlphaFoldDB" id="A0A1E4RC94"/>
<proteinExistence type="inferred from homology"/>
<dbReference type="EMBL" id="KV454546">
    <property type="protein sequence ID" value="ODV64874.1"/>
    <property type="molecule type" value="Genomic_DNA"/>
</dbReference>
<dbReference type="GO" id="GO:0031124">
    <property type="term" value="P:mRNA 3'-end processing"/>
    <property type="evidence" value="ECO:0007669"/>
    <property type="project" value="EnsemblFungi"/>
</dbReference>
<comment type="subcellular location">
    <subcellularLocation>
        <location evidence="1">Nucleus</location>
    </subcellularLocation>
</comment>
<dbReference type="InterPro" id="IPR015943">
    <property type="entry name" value="WD40/YVTN_repeat-like_dom_sf"/>
</dbReference>
<dbReference type="GeneID" id="30996491"/>
<keyword evidence="3 6" id="KW-0853">WD repeat</keyword>
<sequence length="369" mass="40402">MSSGKQGSSSSVFITDSIVGSFKPSKLFNYHQEASVTSLDFNVSGQYLISAGIDKSIQLYDVHRGIHHKDIQSQKYGAHLARFAHDDLNCLYASTPSASLEVDHSIRYLALASNTYLRYFKGHKEQVVAIEMNPVSETFISSSLDRTVKVWDLKSASPIGNFDIGLPSVVAFDPQGIVFAVGKCPQPQLKSASGSVSMYDMTNFDKGPFLTVEVPIISGQSWNKLEFSNNGKLLLISTDTHEHYLLDAFLGQLLTTLIVDVTRSSKEYNGDWMSFQYPSTGSTCFTPCGKFVLAGSPKGKVCTFDVSSIKTTEGGVHVVLDSDNPKRTVPFKMLDTDSSGIPKILSFNPKLMTFASADNKVALWQADNL</sequence>
<comment type="similarity">
    <text evidence="2">Belongs to the WD repeat SWD2 family.</text>
</comment>
<evidence type="ECO:0000256" key="4">
    <source>
        <dbReference type="ARBA" id="ARBA00022737"/>
    </source>
</evidence>
<evidence type="ECO:0000256" key="2">
    <source>
        <dbReference type="ARBA" id="ARBA00005616"/>
    </source>
</evidence>
<dbReference type="PROSITE" id="PS50082">
    <property type="entry name" value="WD_REPEATS_2"/>
    <property type="match status" value="2"/>
</dbReference>
<dbReference type="SMART" id="SM00320">
    <property type="entry name" value="WD40"/>
    <property type="match status" value="3"/>
</dbReference>
<keyword evidence="5" id="KW-0539">Nucleus</keyword>
<feature type="repeat" description="WD" evidence="6">
    <location>
        <begin position="120"/>
        <end position="161"/>
    </location>
</feature>
<keyword evidence="8" id="KW-1185">Reference proteome</keyword>
<dbReference type="PROSITE" id="PS50294">
    <property type="entry name" value="WD_REPEATS_REGION"/>
    <property type="match status" value="1"/>
</dbReference>
<dbReference type="PANTHER" id="PTHR19861:SF0">
    <property type="entry name" value="WD REPEAT-CONTAINING PROTEIN 82"/>
    <property type="match status" value="1"/>
</dbReference>
<gene>
    <name evidence="7" type="ORF">HYPBUDRAFT_154186</name>
</gene>
<dbReference type="GO" id="GO:0048188">
    <property type="term" value="C:Set1C/COMPASS complex"/>
    <property type="evidence" value="ECO:0007669"/>
    <property type="project" value="EnsemblFungi"/>
</dbReference>
<keyword evidence="4" id="KW-0677">Repeat</keyword>
<dbReference type="GO" id="GO:0042800">
    <property type="term" value="F:histone H3K4 methyltransferase activity"/>
    <property type="evidence" value="ECO:0007669"/>
    <property type="project" value="EnsemblFungi"/>
</dbReference>
<dbReference type="GO" id="GO:0005847">
    <property type="term" value="C:mRNA cleavage and polyadenylation specificity factor complex"/>
    <property type="evidence" value="ECO:0007669"/>
    <property type="project" value="EnsemblFungi"/>
</dbReference>
<evidence type="ECO:0000256" key="5">
    <source>
        <dbReference type="ARBA" id="ARBA00023242"/>
    </source>
</evidence>
<dbReference type="GO" id="GO:0031126">
    <property type="term" value="P:sno(s)RNA 3'-end processing"/>
    <property type="evidence" value="ECO:0007669"/>
    <property type="project" value="EnsemblFungi"/>
</dbReference>
<dbReference type="Proteomes" id="UP000095085">
    <property type="component" value="Unassembled WGS sequence"/>
</dbReference>
<organism evidence="7 8">
    <name type="scientific">Hyphopichia burtonii NRRL Y-1933</name>
    <dbReference type="NCBI Taxonomy" id="984485"/>
    <lineage>
        <taxon>Eukaryota</taxon>
        <taxon>Fungi</taxon>
        <taxon>Dikarya</taxon>
        <taxon>Ascomycota</taxon>
        <taxon>Saccharomycotina</taxon>
        <taxon>Pichiomycetes</taxon>
        <taxon>Debaryomycetaceae</taxon>
        <taxon>Hyphopichia</taxon>
    </lineage>
</organism>
<protein>
    <submittedName>
        <fullName evidence="7">WD40 repeat-like protein</fullName>
    </submittedName>
</protein>
<dbReference type="PANTHER" id="PTHR19861">
    <property type="entry name" value="WD40 REPEAT PROTEIN SWD2"/>
    <property type="match status" value="1"/>
</dbReference>
<name>A0A1E4RC94_9ASCO</name>
<dbReference type="InterPro" id="IPR001680">
    <property type="entry name" value="WD40_rpt"/>
</dbReference>
<dbReference type="STRING" id="984485.A0A1E4RC94"/>
<dbReference type="SUPFAM" id="SSF50978">
    <property type="entry name" value="WD40 repeat-like"/>
    <property type="match status" value="1"/>
</dbReference>
<dbReference type="Gene3D" id="2.130.10.10">
    <property type="entry name" value="YVTN repeat-like/Quinoprotein amine dehydrogenase"/>
    <property type="match status" value="1"/>
</dbReference>
<evidence type="ECO:0000256" key="3">
    <source>
        <dbReference type="ARBA" id="ARBA00022574"/>
    </source>
</evidence>
<evidence type="ECO:0000313" key="7">
    <source>
        <dbReference type="EMBL" id="ODV64874.1"/>
    </source>
</evidence>
<dbReference type="Pfam" id="PF00400">
    <property type="entry name" value="WD40"/>
    <property type="match status" value="2"/>
</dbReference>
<evidence type="ECO:0000256" key="6">
    <source>
        <dbReference type="PROSITE-ProRule" id="PRU00221"/>
    </source>
</evidence>
<feature type="repeat" description="WD" evidence="6">
    <location>
        <begin position="29"/>
        <end position="62"/>
    </location>
</feature>
<evidence type="ECO:0000256" key="1">
    <source>
        <dbReference type="ARBA" id="ARBA00004123"/>
    </source>
</evidence>
<dbReference type="InterPro" id="IPR037867">
    <property type="entry name" value="Swd2/WDR82"/>
</dbReference>
<dbReference type="OrthoDB" id="27537at2759"/>